<keyword evidence="1" id="KW-1133">Transmembrane helix</keyword>
<accession>A0ABQ5VSH5</accession>
<protein>
    <submittedName>
        <fullName evidence="2">Uncharacterized protein</fullName>
    </submittedName>
</protein>
<gene>
    <name evidence="2" type="ORF">GCM10007939_03820</name>
</gene>
<comment type="caution">
    <text evidence="2">The sequence shown here is derived from an EMBL/GenBank/DDBJ whole genome shotgun (WGS) entry which is preliminary data.</text>
</comment>
<sequence length="76" mass="8517">MKYFAALIIIVVFSGMGYAILEELIPTGPGKHHVTEQAVKVFNFSRDLFGLQFLGFGTMFLGYFFAILTVFQKSDS</sequence>
<feature type="transmembrane region" description="Helical" evidence="1">
    <location>
        <begin position="49"/>
        <end position="71"/>
    </location>
</feature>
<dbReference type="RefSeq" id="WP_284375657.1">
    <property type="nucleotide sequence ID" value="NZ_BSNN01000002.1"/>
</dbReference>
<evidence type="ECO:0000313" key="3">
    <source>
        <dbReference type="Proteomes" id="UP001156694"/>
    </source>
</evidence>
<proteinExistence type="predicted"/>
<organism evidence="2 3">
    <name type="scientific">Amylibacter marinus</name>
    <dbReference type="NCBI Taxonomy" id="1475483"/>
    <lineage>
        <taxon>Bacteria</taxon>
        <taxon>Pseudomonadati</taxon>
        <taxon>Pseudomonadota</taxon>
        <taxon>Alphaproteobacteria</taxon>
        <taxon>Rhodobacterales</taxon>
        <taxon>Paracoccaceae</taxon>
        <taxon>Amylibacter</taxon>
    </lineage>
</organism>
<dbReference type="EMBL" id="BSNN01000002">
    <property type="protein sequence ID" value="GLQ34099.1"/>
    <property type="molecule type" value="Genomic_DNA"/>
</dbReference>
<evidence type="ECO:0000256" key="1">
    <source>
        <dbReference type="SAM" id="Phobius"/>
    </source>
</evidence>
<dbReference type="Proteomes" id="UP001156694">
    <property type="component" value="Unassembled WGS sequence"/>
</dbReference>
<keyword evidence="3" id="KW-1185">Reference proteome</keyword>
<keyword evidence="1" id="KW-0472">Membrane</keyword>
<reference evidence="3" key="1">
    <citation type="journal article" date="2019" name="Int. J. Syst. Evol. Microbiol.">
        <title>The Global Catalogue of Microorganisms (GCM) 10K type strain sequencing project: providing services to taxonomists for standard genome sequencing and annotation.</title>
        <authorList>
            <consortium name="The Broad Institute Genomics Platform"/>
            <consortium name="The Broad Institute Genome Sequencing Center for Infectious Disease"/>
            <person name="Wu L."/>
            <person name="Ma J."/>
        </authorList>
    </citation>
    <scope>NUCLEOTIDE SEQUENCE [LARGE SCALE GENOMIC DNA]</scope>
    <source>
        <strain evidence="3">NBRC 110140</strain>
    </source>
</reference>
<keyword evidence="1" id="KW-0812">Transmembrane</keyword>
<name>A0ABQ5VSH5_9RHOB</name>
<evidence type="ECO:0000313" key="2">
    <source>
        <dbReference type="EMBL" id="GLQ34099.1"/>
    </source>
</evidence>